<dbReference type="EMBL" id="WAIE01000001">
    <property type="protein sequence ID" value="KAB1443585.1"/>
    <property type="molecule type" value="Genomic_DNA"/>
</dbReference>
<dbReference type="Pfam" id="PF02624">
    <property type="entry name" value="YcaO"/>
    <property type="match status" value="2"/>
</dbReference>
<feature type="domain" description="YcaO" evidence="1">
    <location>
        <begin position="247"/>
        <end position="560"/>
    </location>
</feature>
<dbReference type="OrthoDB" id="5380721at2"/>
<name>A0A6N6N8B9_9BACT</name>
<dbReference type="PANTHER" id="PTHR37809:SF1">
    <property type="entry name" value="RIBOSOMAL PROTEIN S12 METHYLTHIOTRANSFERASE ACCESSORY FACTOR YCAO"/>
    <property type="match status" value="1"/>
</dbReference>
<protein>
    <recommendedName>
        <fullName evidence="1">YcaO domain-containing protein</fullName>
    </recommendedName>
</protein>
<dbReference type="InterPro" id="IPR003776">
    <property type="entry name" value="YcaO-like_dom"/>
</dbReference>
<evidence type="ECO:0000313" key="2">
    <source>
        <dbReference type="EMBL" id="KAB1443585.1"/>
    </source>
</evidence>
<keyword evidence="3" id="KW-1185">Reference proteome</keyword>
<gene>
    <name evidence="2" type="ORF">F8A88_04895</name>
</gene>
<reference evidence="2 3" key="1">
    <citation type="journal article" date="2017" name="Int. J. Syst. Evol. Microbiol.">
        <title>Desulfovibrio senegalensis sp. nov., a mesophilic sulfate reducer isolated from marine sediment.</title>
        <authorList>
            <person name="Thioye A."/>
            <person name="Gam Z.B.A."/>
            <person name="Mbengue M."/>
            <person name="Cayol J.L."/>
            <person name="Joseph-Bartoli M."/>
            <person name="Toure-Kane C."/>
            <person name="Labat M."/>
        </authorList>
    </citation>
    <scope>NUCLEOTIDE SEQUENCE [LARGE SCALE GENOMIC DNA]</scope>
    <source>
        <strain evidence="2 3">DSM 101509</strain>
    </source>
</reference>
<sequence length="560" mass="61812">MLYKLQLMDTQSGVGCFAAMPGPNLSFSEMVAQLRATPLDDYLHEFALQALGKHRPRKVEKLIVECVRDNGQSDPVLTTLLFEACISHERLAKYLPMFNDIDPRKLVQHSPSIHIRSHLLEDQPLHRKWTSLFRNNIFHHQPLLSPQEAEIEPLDLPQPQQTESTTVETIRQRLADKLPPAKERKPLEETIAYALDALGKADAFLGPAMAHKAALSPVSRLRHWSFTTKTSNGRHNNTLQGMQTSYGRGLNEQQATASYSMEMAERFSSYANIGSRGILGCKNEYPLTHAAYEELDQPALDPASLGLEVPYQGQKLWWMPGTAPDQNGTPAPMLIPVQFAYLFCNCDEQSLFSALGSTGLASGNTLAEAKVSGLLEAVERDCAATTPFDPKRCFRIASDDPEISKLLGNYMLSGIHVWFMDMTPETGIPCYKAIVTGQRGDINTGTGADLSGKRALISAMTETPYPFPGPPSALAPADLPTRKLEDLPDHATGSADGDLMVLEHTLTANGYTPCYADLTRKDLDIPVVRALIPGLEIISDFDQFSRVSPRLYANYLSMVD</sequence>
<dbReference type="Proteomes" id="UP000438699">
    <property type="component" value="Unassembled WGS sequence"/>
</dbReference>
<dbReference type="Gene3D" id="3.30.1330.230">
    <property type="match status" value="1"/>
</dbReference>
<evidence type="ECO:0000259" key="1">
    <source>
        <dbReference type="PROSITE" id="PS51664"/>
    </source>
</evidence>
<proteinExistence type="predicted"/>
<dbReference type="RefSeq" id="WP_151149957.1">
    <property type="nucleotide sequence ID" value="NZ_WAIE01000001.1"/>
</dbReference>
<organism evidence="2 3">
    <name type="scientific">Pseudodesulfovibrio senegalensis</name>
    <dbReference type="NCBI Taxonomy" id="1721087"/>
    <lineage>
        <taxon>Bacteria</taxon>
        <taxon>Pseudomonadati</taxon>
        <taxon>Thermodesulfobacteriota</taxon>
        <taxon>Desulfovibrionia</taxon>
        <taxon>Desulfovibrionales</taxon>
        <taxon>Desulfovibrionaceae</taxon>
    </lineage>
</organism>
<dbReference type="AlphaFoldDB" id="A0A6N6N8B9"/>
<dbReference type="PANTHER" id="PTHR37809">
    <property type="entry name" value="RIBOSOMAL PROTEIN S12 METHYLTHIOTRANSFERASE ACCESSORY FACTOR YCAO"/>
    <property type="match status" value="1"/>
</dbReference>
<evidence type="ECO:0000313" key="3">
    <source>
        <dbReference type="Proteomes" id="UP000438699"/>
    </source>
</evidence>
<comment type="caution">
    <text evidence="2">The sequence shown here is derived from an EMBL/GenBank/DDBJ whole genome shotgun (WGS) entry which is preliminary data.</text>
</comment>
<accession>A0A6N6N8B9</accession>
<dbReference type="PROSITE" id="PS51664">
    <property type="entry name" value="YCAO"/>
    <property type="match status" value="1"/>
</dbReference>